<proteinExistence type="predicted"/>
<evidence type="ECO:0000313" key="1">
    <source>
        <dbReference type="EMBL" id="CAI9718357.1"/>
    </source>
</evidence>
<reference evidence="1" key="1">
    <citation type="submission" date="2023-08" db="EMBL/GenBank/DDBJ databases">
        <authorList>
            <person name="Alioto T."/>
            <person name="Alioto T."/>
            <person name="Gomez Garrido J."/>
        </authorList>
    </citation>
    <scope>NUCLEOTIDE SEQUENCE</scope>
</reference>
<protein>
    <submittedName>
        <fullName evidence="1">Uncharacterized protein</fullName>
    </submittedName>
</protein>
<name>A0AA36EZ15_OCTVU</name>
<organism evidence="1 2">
    <name type="scientific">Octopus vulgaris</name>
    <name type="common">Common octopus</name>
    <dbReference type="NCBI Taxonomy" id="6645"/>
    <lineage>
        <taxon>Eukaryota</taxon>
        <taxon>Metazoa</taxon>
        <taxon>Spiralia</taxon>
        <taxon>Lophotrochozoa</taxon>
        <taxon>Mollusca</taxon>
        <taxon>Cephalopoda</taxon>
        <taxon>Coleoidea</taxon>
        <taxon>Octopodiformes</taxon>
        <taxon>Octopoda</taxon>
        <taxon>Incirrata</taxon>
        <taxon>Octopodidae</taxon>
        <taxon>Octopus</taxon>
    </lineage>
</organism>
<dbReference type="Proteomes" id="UP001162480">
    <property type="component" value="Chromosome 2"/>
</dbReference>
<gene>
    <name evidence="1" type="ORF">OCTVUL_1B029307</name>
</gene>
<dbReference type="AlphaFoldDB" id="A0AA36EZ15"/>
<dbReference type="EMBL" id="OX597815">
    <property type="protein sequence ID" value="CAI9718357.1"/>
    <property type="molecule type" value="Genomic_DNA"/>
</dbReference>
<evidence type="ECO:0000313" key="2">
    <source>
        <dbReference type="Proteomes" id="UP001162480"/>
    </source>
</evidence>
<accession>A0AA36EZ15</accession>
<sequence>MKFTADTTGFSIQEIFAVQHMLQTDANSPVIRKSKLTLQMNTRGCDVLERSAETSSVREYHKKFLASSRICSTLFSPSSSVLPKADTSKKVGFSAQKTVKSNSKSLVAPTRTSNKKQLQCTPPYNIKQNLIRKTLVNDSVIKTRSFIMEPTKPDDYLWKPYYKFETMQATTHKCCIIATNIIISIDEREIVSVDKGSYTSRALYQYHCNSLPKKNGFNKRH</sequence>
<keyword evidence="2" id="KW-1185">Reference proteome</keyword>